<dbReference type="AlphaFoldDB" id="A0A2G9C8Z6"/>
<protein>
    <recommendedName>
        <fullName evidence="4">DUF3108 domain-containing protein</fullName>
    </recommendedName>
</protein>
<dbReference type="EMBL" id="PEOG01000030">
    <property type="protein sequence ID" value="PIM52812.1"/>
    <property type="molecule type" value="Genomic_DNA"/>
</dbReference>
<reference evidence="2 3" key="1">
    <citation type="submission" date="2017-11" db="EMBL/GenBank/DDBJ databases">
        <title>Draft genome sequence of Mitsuaria sp. HWN-4.</title>
        <authorList>
            <person name="Gundlapally S.R."/>
        </authorList>
    </citation>
    <scope>NUCLEOTIDE SEQUENCE [LARGE SCALE GENOMIC DNA]</scope>
    <source>
        <strain evidence="2 3">HWN-4</strain>
    </source>
</reference>
<accession>A0A2G9C8Z6</accession>
<evidence type="ECO:0000313" key="2">
    <source>
        <dbReference type="EMBL" id="PIM52812.1"/>
    </source>
</evidence>
<comment type="caution">
    <text evidence="2">The sequence shown here is derived from an EMBL/GenBank/DDBJ whole genome shotgun (WGS) entry which is preliminary data.</text>
</comment>
<evidence type="ECO:0008006" key="4">
    <source>
        <dbReference type="Google" id="ProtNLM"/>
    </source>
</evidence>
<feature type="compositionally biased region" description="Low complexity" evidence="1">
    <location>
        <begin position="52"/>
        <end position="89"/>
    </location>
</feature>
<dbReference type="Proteomes" id="UP000231501">
    <property type="component" value="Unassembled WGS sequence"/>
</dbReference>
<evidence type="ECO:0000256" key="1">
    <source>
        <dbReference type="SAM" id="MobiDB-lite"/>
    </source>
</evidence>
<evidence type="ECO:0000313" key="3">
    <source>
        <dbReference type="Proteomes" id="UP000231501"/>
    </source>
</evidence>
<feature type="region of interest" description="Disordered" evidence="1">
    <location>
        <begin position="52"/>
        <end position="109"/>
    </location>
</feature>
<organism evidence="2 3">
    <name type="scientific">Roseateles chitinivorans</name>
    <dbReference type="NCBI Taxonomy" id="2917965"/>
    <lineage>
        <taxon>Bacteria</taxon>
        <taxon>Pseudomonadati</taxon>
        <taxon>Pseudomonadota</taxon>
        <taxon>Betaproteobacteria</taxon>
        <taxon>Burkholderiales</taxon>
        <taxon>Sphaerotilaceae</taxon>
        <taxon>Roseateles</taxon>
    </lineage>
</organism>
<gene>
    <name evidence="2" type="ORF">CS062_12465</name>
</gene>
<keyword evidence="3" id="KW-1185">Reference proteome</keyword>
<sequence length="321" mass="35090">MAAFSPQDRKALGAALAAALLLHAGVMDALWQRPAPRAVDATSMTTRLIESAPRAAPVAAPKPAREAAPARAPVNERSAAPERPSPASAELDEAGRGIPSEGPTIAPAPLADARPVPALLALPLRGEGALAYAFVIDGQPGEASLRFRIEDGRYELALERRAGDRELPLWRSEGRVGPQGLQPERHRVRRQGRERELLVFDRDAAMPRLLVGARAYPLSAGTQDRLSWWLQLAALMAAEPSPHLGLRLRVPVAASAGVHDWDFEVIARDGDRWLLQRELRRGPGRPALQWSAWLDGQRGFLPVDLRFSLDDEEQWALRLLE</sequence>
<proteinExistence type="predicted"/>
<name>A0A2G9C8Z6_9BURK</name>